<dbReference type="AlphaFoldDB" id="A0A6P8I0Y2"/>
<dbReference type="SMART" id="SM00643">
    <property type="entry name" value="C345C"/>
    <property type="match status" value="1"/>
</dbReference>
<dbReference type="GO" id="GO:0030154">
    <property type="term" value="P:cell differentiation"/>
    <property type="evidence" value="ECO:0007669"/>
    <property type="project" value="UniProtKB-KW"/>
</dbReference>
<dbReference type="Gene3D" id="1.10.2000.10">
    <property type="entry name" value="Frizzled cysteine-rich domain"/>
    <property type="match status" value="1"/>
</dbReference>
<dbReference type="KEGG" id="aten:116297310"/>
<dbReference type="InterPro" id="IPR001134">
    <property type="entry name" value="Netrin_domain"/>
</dbReference>
<keyword evidence="3" id="KW-0217">Developmental protein</keyword>
<comment type="similarity">
    <text evidence="2">Belongs to the secreted frizzled-related protein (sFRP) family.</text>
</comment>
<dbReference type="PROSITE" id="PS50038">
    <property type="entry name" value="FZ"/>
    <property type="match status" value="1"/>
</dbReference>
<dbReference type="SUPFAM" id="SSF50242">
    <property type="entry name" value="TIMP-like"/>
    <property type="match status" value="1"/>
</dbReference>
<dbReference type="GO" id="GO:0005576">
    <property type="term" value="C:extracellular region"/>
    <property type="evidence" value="ECO:0007669"/>
    <property type="project" value="UniProtKB-SubCell"/>
</dbReference>
<proteinExistence type="inferred from homology"/>
<dbReference type="GO" id="GO:0035567">
    <property type="term" value="P:non-canonical Wnt signaling pathway"/>
    <property type="evidence" value="ECO:0007669"/>
    <property type="project" value="TreeGrafter"/>
</dbReference>
<dbReference type="GO" id="GO:0060070">
    <property type="term" value="P:canonical Wnt signaling pathway"/>
    <property type="evidence" value="ECO:0007669"/>
    <property type="project" value="TreeGrafter"/>
</dbReference>
<evidence type="ECO:0000313" key="14">
    <source>
        <dbReference type="RefSeq" id="XP_031561388.1"/>
    </source>
</evidence>
<keyword evidence="10" id="KW-0732">Signal</keyword>
<dbReference type="Pfam" id="PF01759">
    <property type="entry name" value="NTR"/>
    <property type="match status" value="1"/>
</dbReference>
<name>A0A6P8I0Y2_ACTTE</name>
<evidence type="ECO:0000256" key="1">
    <source>
        <dbReference type="ARBA" id="ARBA00004613"/>
    </source>
</evidence>
<keyword evidence="6" id="KW-0221">Differentiation</keyword>
<reference evidence="14" key="1">
    <citation type="submission" date="2025-08" db="UniProtKB">
        <authorList>
            <consortium name="RefSeq"/>
        </authorList>
    </citation>
    <scope>IDENTIFICATION</scope>
    <source>
        <tissue evidence="14">Tentacle</tissue>
    </source>
</reference>
<keyword evidence="13" id="KW-1185">Reference proteome</keyword>
<evidence type="ECO:0000256" key="5">
    <source>
        <dbReference type="ARBA" id="ARBA00022687"/>
    </source>
</evidence>
<evidence type="ECO:0000256" key="7">
    <source>
        <dbReference type="ARBA" id="ARBA00023157"/>
    </source>
</evidence>
<accession>A0A6P8I0Y2</accession>
<dbReference type="Pfam" id="PF01392">
    <property type="entry name" value="Fz"/>
    <property type="match status" value="1"/>
</dbReference>
<sequence length="308" mass="34966">MGLVFLLVAFTLCFGCAHCSYSVPNTCQPIRVSICKSLPYNMTRLPNLLYHYTQESVAASVDNVEIRTLINTSCSDALVFLLCVYHLPICTSGFDIPIPPCRSVCNKVKRECTPSLQLFGRKWPSDVNCENMPTYEKGVCVKPESFVSHPPRPVCKCNKDTSINQRKFTAKGFKFVVIAEVNSITETPSERKILFAHKKTIHKSLVKLGKRKLTMYTNSSCPCPVLQTNQTYLLMGHEDTTNGKLILGPESFVYPWPTNGKKERKYRQIKKTLRAPLRNLLQKLEQELKKKRAKNNLTKLNKRKANST</sequence>
<feature type="signal peptide" evidence="10">
    <location>
        <begin position="1"/>
        <end position="19"/>
    </location>
</feature>
<feature type="domain" description="FZ" evidence="11">
    <location>
        <begin position="22"/>
        <end position="143"/>
    </location>
</feature>
<evidence type="ECO:0000256" key="2">
    <source>
        <dbReference type="ARBA" id="ARBA00010054"/>
    </source>
</evidence>
<dbReference type="GeneID" id="116297310"/>
<dbReference type="InterPro" id="IPR015526">
    <property type="entry name" value="Frizzled/SFRP"/>
</dbReference>
<evidence type="ECO:0000259" key="11">
    <source>
        <dbReference type="PROSITE" id="PS50038"/>
    </source>
</evidence>
<dbReference type="PROSITE" id="PS50189">
    <property type="entry name" value="NTR"/>
    <property type="match status" value="1"/>
</dbReference>
<evidence type="ECO:0000256" key="8">
    <source>
        <dbReference type="PROSITE-ProRule" id="PRU00090"/>
    </source>
</evidence>
<dbReference type="InParanoid" id="A0A6P8I0Y2"/>
<evidence type="ECO:0000256" key="4">
    <source>
        <dbReference type="ARBA" id="ARBA00022525"/>
    </source>
</evidence>
<dbReference type="InterPro" id="IPR020067">
    <property type="entry name" value="Frizzled_dom"/>
</dbReference>
<dbReference type="PANTHER" id="PTHR11309:SF47">
    <property type="entry name" value="FRIZZLED"/>
    <property type="match status" value="1"/>
</dbReference>
<dbReference type="OrthoDB" id="10053709at2759"/>
<dbReference type="PANTHER" id="PTHR11309">
    <property type="entry name" value="FRIZZLED"/>
    <property type="match status" value="1"/>
</dbReference>
<dbReference type="GO" id="GO:0017147">
    <property type="term" value="F:Wnt-protein binding"/>
    <property type="evidence" value="ECO:0007669"/>
    <property type="project" value="TreeGrafter"/>
</dbReference>
<dbReference type="InterPro" id="IPR008993">
    <property type="entry name" value="TIMP-like_OB-fold"/>
</dbReference>
<keyword evidence="7 8" id="KW-1015">Disulfide bond</keyword>
<feature type="disulfide bond" evidence="8">
    <location>
        <begin position="105"/>
        <end position="129"/>
    </location>
</feature>
<evidence type="ECO:0000313" key="13">
    <source>
        <dbReference type="Proteomes" id="UP000515163"/>
    </source>
</evidence>
<dbReference type="SMART" id="SM00063">
    <property type="entry name" value="FRI"/>
    <property type="match status" value="1"/>
</dbReference>
<feature type="coiled-coil region" evidence="9">
    <location>
        <begin position="274"/>
        <end position="303"/>
    </location>
</feature>
<comment type="subcellular location">
    <subcellularLocation>
        <location evidence="1">Secreted</location>
    </subcellularLocation>
</comment>
<dbReference type="GO" id="GO:0005886">
    <property type="term" value="C:plasma membrane"/>
    <property type="evidence" value="ECO:0007669"/>
    <property type="project" value="TreeGrafter"/>
</dbReference>
<comment type="caution">
    <text evidence="8">Lacks conserved residue(s) required for the propagation of feature annotation.</text>
</comment>
<feature type="domain" description="NTR" evidence="12">
    <location>
        <begin position="155"/>
        <end position="282"/>
    </location>
</feature>
<keyword evidence="9" id="KW-0175">Coiled coil</keyword>
<feature type="chain" id="PRO_5028305472" evidence="10">
    <location>
        <begin position="20"/>
        <end position="308"/>
    </location>
</feature>
<keyword evidence="5" id="KW-0879">Wnt signaling pathway</keyword>
<dbReference type="GO" id="GO:0042813">
    <property type="term" value="F:Wnt receptor activity"/>
    <property type="evidence" value="ECO:0007669"/>
    <property type="project" value="TreeGrafter"/>
</dbReference>
<dbReference type="InterPro" id="IPR018933">
    <property type="entry name" value="Netrin_module_non-TIMP"/>
</dbReference>
<dbReference type="SUPFAM" id="SSF63501">
    <property type="entry name" value="Frizzled cysteine-rich domain"/>
    <property type="match status" value="1"/>
</dbReference>
<protein>
    <submittedName>
        <fullName evidence="14">Secreted frizzled-related protein 3-like</fullName>
    </submittedName>
</protein>
<dbReference type="RefSeq" id="XP_031561388.1">
    <property type="nucleotide sequence ID" value="XM_031705528.1"/>
</dbReference>
<dbReference type="InterPro" id="IPR036790">
    <property type="entry name" value="Frizzled_dom_sf"/>
</dbReference>
<evidence type="ECO:0000259" key="12">
    <source>
        <dbReference type="PROSITE" id="PS50189"/>
    </source>
</evidence>
<feature type="disulfide bond" evidence="8">
    <location>
        <begin position="74"/>
        <end position="112"/>
    </location>
</feature>
<evidence type="ECO:0000256" key="9">
    <source>
        <dbReference type="SAM" id="Coils"/>
    </source>
</evidence>
<dbReference type="Proteomes" id="UP000515163">
    <property type="component" value="Unplaced"/>
</dbReference>
<evidence type="ECO:0000256" key="10">
    <source>
        <dbReference type="SAM" id="SignalP"/>
    </source>
</evidence>
<dbReference type="FunCoup" id="A0A6P8I0Y2">
    <property type="interactions" value="207"/>
</dbReference>
<gene>
    <name evidence="14" type="primary">LOC116297310</name>
</gene>
<keyword evidence="4" id="KW-0964">Secreted</keyword>
<evidence type="ECO:0000256" key="3">
    <source>
        <dbReference type="ARBA" id="ARBA00022473"/>
    </source>
</evidence>
<organism evidence="13 14">
    <name type="scientific">Actinia tenebrosa</name>
    <name type="common">Australian red waratah sea anemone</name>
    <dbReference type="NCBI Taxonomy" id="6105"/>
    <lineage>
        <taxon>Eukaryota</taxon>
        <taxon>Metazoa</taxon>
        <taxon>Cnidaria</taxon>
        <taxon>Anthozoa</taxon>
        <taxon>Hexacorallia</taxon>
        <taxon>Actiniaria</taxon>
        <taxon>Actiniidae</taxon>
        <taxon>Actinia</taxon>
    </lineage>
</organism>
<evidence type="ECO:0000256" key="6">
    <source>
        <dbReference type="ARBA" id="ARBA00022782"/>
    </source>
</evidence>
<dbReference type="Gene3D" id="2.40.50.120">
    <property type="match status" value="1"/>
</dbReference>